<dbReference type="SUPFAM" id="SSF57603">
    <property type="entry name" value="FnI-like domain"/>
    <property type="match status" value="1"/>
</dbReference>
<comment type="caution">
    <text evidence="3">The sequence shown here is derived from an EMBL/GenBank/DDBJ whole genome shotgun (WGS) entry which is preliminary data.</text>
</comment>
<accession>A0A7D9HAC9</accession>
<dbReference type="OrthoDB" id="5989673at2759"/>
<protein>
    <submittedName>
        <fullName evidence="3">WAP four-disulfide core domain 1 isoform X1</fullName>
    </submittedName>
</protein>
<feature type="compositionally biased region" description="Polar residues" evidence="1">
    <location>
        <begin position="114"/>
        <end position="123"/>
    </location>
</feature>
<gene>
    <name evidence="3" type="ORF">PACLA_8A062941</name>
</gene>
<proteinExistence type="predicted"/>
<evidence type="ECO:0000256" key="1">
    <source>
        <dbReference type="SAM" id="MobiDB-lite"/>
    </source>
</evidence>
<feature type="chain" id="PRO_5043602145" evidence="2">
    <location>
        <begin position="20"/>
        <end position="617"/>
    </location>
</feature>
<keyword evidence="2" id="KW-0732">Signal</keyword>
<keyword evidence="4" id="KW-1185">Reference proteome</keyword>
<dbReference type="PANTHER" id="PTHR14308">
    <property type="entry name" value="WAP FOUR-DISULFIDE CORE DOMAIN PROTEIN 1"/>
    <property type="match status" value="1"/>
</dbReference>
<dbReference type="AlphaFoldDB" id="A0A7D9HAC9"/>
<dbReference type="SUPFAM" id="SSF57256">
    <property type="entry name" value="Elafin-like"/>
    <property type="match status" value="1"/>
</dbReference>
<feature type="compositionally biased region" description="Basic and acidic residues" evidence="1">
    <location>
        <begin position="284"/>
        <end position="295"/>
    </location>
</feature>
<dbReference type="GO" id="GO:0001558">
    <property type="term" value="P:regulation of cell growth"/>
    <property type="evidence" value="ECO:0007669"/>
    <property type="project" value="TreeGrafter"/>
</dbReference>
<dbReference type="CDD" id="cd00199">
    <property type="entry name" value="WAP"/>
    <property type="match status" value="1"/>
</dbReference>
<feature type="compositionally biased region" description="Acidic residues" evidence="1">
    <location>
        <begin position="360"/>
        <end position="370"/>
    </location>
</feature>
<dbReference type="GO" id="GO:0005615">
    <property type="term" value="C:extracellular space"/>
    <property type="evidence" value="ECO:0007669"/>
    <property type="project" value="TreeGrafter"/>
</dbReference>
<feature type="compositionally biased region" description="Basic and acidic residues" evidence="1">
    <location>
        <begin position="328"/>
        <end position="339"/>
    </location>
</feature>
<feature type="compositionally biased region" description="Acidic residues" evidence="1">
    <location>
        <begin position="302"/>
        <end position="327"/>
    </location>
</feature>
<sequence length="617" mass="67799">MLIHLLLLVALLLLPGSNQRSLNADHLQRKNETTQEGAKSLPLLKEVHNFVDGECPPSANVLNVNGVDGKCQNECSSDIDCTEDYRCCQDGCSFKCMEPWFPNRVVDWAKSSSLNQISDGSESPDQRNGPWKSRGEPCSTSVLDGLQPLRCPTNYACQIIMDGDIQLHIPNRGECMKINDKKPESGIMENANHPDFSIIDTVCSHKGETYKHKEKFRKDCNICVCHNGVVFCDNQPCPLQIGIPAAISNYEEQTQTSRSQFISIDSDEGDTEDESRSSGSGEGGEAREETQKDNTELTNLENVEEFSNDDDEREGDVESKDDEEEKQSEDRSGDGESVPRLEVNSGDGDEAYWSKVNSGDNDDGSGDDDQTQQREVNNGKNSTTKVIDFSGKSGPVELETEAPERAEPTTTTTTIGEPGITSTLTQKTSTLSLKLSTLTREFPTVTSKTLATEISTLSAGVEHNETTTKSSRLQKIKPTEDIIRLEESDYESSGISWENYSGDDKEGSSGNSGEYGSSDLEERSTEETQSPEPVSPDTIVLEKYIRGVNQDAEFGFETDDSRTDVVNDRSLNQETEAGSGDEESASGSIVGNNDARKHKQRSKTLTLEYLATTDDEN</sequence>
<organism evidence="3 4">
    <name type="scientific">Paramuricea clavata</name>
    <name type="common">Red gorgonian</name>
    <name type="synonym">Violescent sea-whip</name>
    <dbReference type="NCBI Taxonomy" id="317549"/>
    <lineage>
        <taxon>Eukaryota</taxon>
        <taxon>Metazoa</taxon>
        <taxon>Cnidaria</taxon>
        <taxon>Anthozoa</taxon>
        <taxon>Octocorallia</taxon>
        <taxon>Malacalcyonacea</taxon>
        <taxon>Plexauridae</taxon>
        <taxon>Paramuricea</taxon>
    </lineage>
</organism>
<evidence type="ECO:0000313" key="3">
    <source>
        <dbReference type="EMBL" id="CAB3977024.1"/>
    </source>
</evidence>
<feature type="region of interest" description="Disordered" evidence="1">
    <location>
        <begin position="114"/>
        <end position="136"/>
    </location>
</feature>
<reference evidence="3" key="1">
    <citation type="submission" date="2020-04" db="EMBL/GenBank/DDBJ databases">
        <authorList>
            <person name="Alioto T."/>
            <person name="Alioto T."/>
            <person name="Gomez Garrido J."/>
        </authorList>
    </citation>
    <scope>NUCLEOTIDE SEQUENCE</scope>
    <source>
        <strain evidence="3">A484AB</strain>
    </source>
</reference>
<name>A0A7D9HAC9_PARCT</name>
<dbReference type="EMBL" id="CACRXK020000025">
    <property type="protein sequence ID" value="CAB3977024.1"/>
    <property type="molecule type" value="Genomic_DNA"/>
</dbReference>
<dbReference type="InterPro" id="IPR008197">
    <property type="entry name" value="WAP_dom"/>
</dbReference>
<feature type="compositionally biased region" description="Polar residues" evidence="1">
    <location>
        <begin position="252"/>
        <end position="263"/>
    </location>
</feature>
<feature type="compositionally biased region" description="Polar residues" evidence="1">
    <location>
        <begin position="373"/>
        <end position="385"/>
    </location>
</feature>
<dbReference type="GO" id="GO:0030414">
    <property type="term" value="F:peptidase inhibitor activity"/>
    <property type="evidence" value="ECO:0007669"/>
    <property type="project" value="InterPro"/>
</dbReference>
<dbReference type="SMART" id="SM00217">
    <property type="entry name" value="WAP"/>
    <property type="match status" value="1"/>
</dbReference>
<feature type="compositionally biased region" description="Low complexity" evidence="1">
    <location>
        <begin position="408"/>
        <end position="424"/>
    </location>
</feature>
<feature type="compositionally biased region" description="Low complexity" evidence="1">
    <location>
        <begin position="508"/>
        <end position="518"/>
    </location>
</feature>
<dbReference type="PROSITE" id="PS51390">
    <property type="entry name" value="WAP"/>
    <property type="match status" value="1"/>
</dbReference>
<feature type="region of interest" description="Disordered" evidence="1">
    <location>
        <begin position="479"/>
        <end position="540"/>
    </location>
</feature>
<dbReference type="InterPro" id="IPR042357">
    <property type="entry name" value="WFDC1"/>
</dbReference>
<dbReference type="Pfam" id="PF00095">
    <property type="entry name" value="WAP"/>
    <property type="match status" value="1"/>
</dbReference>
<feature type="region of interest" description="Disordered" evidence="1">
    <location>
        <begin position="552"/>
        <end position="603"/>
    </location>
</feature>
<dbReference type="InterPro" id="IPR001007">
    <property type="entry name" value="VWF_dom"/>
</dbReference>
<feature type="signal peptide" evidence="2">
    <location>
        <begin position="1"/>
        <end position="19"/>
    </location>
</feature>
<evidence type="ECO:0000256" key="2">
    <source>
        <dbReference type="SAM" id="SignalP"/>
    </source>
</evidence>
<dbReference type="Pfam" id="PF00093">
    <property type="entry name" value="VWC"/>
    <property type="match status" value="1"/>
</dbReference>
<dbReference type="Proteomes" id="UP001152795">
    <property type="component" value="Unassembled WGS sequence"/>
</dbReference>
<dbReference type="Gene3D" id="2.10.70.10">
    <property type="entry name" value="Complement Module, domain 1"/>
    <property type="match status" value="1"/>
</dbReference>
<dbReference type="PANTHER" id="PTHR14308:SF0">
    <property type="entry name" value="WAP FOUR-DISULFIDE CORE DOMAIN PROTEIN 1"/>
    <property type="match status" value="1"/>
</dbReference>
<dbReference type="Gene3D" id="4.10.75.10">
    <property type="entry name" value="Elafin-like"/>
    <property type="match status" value="1"/>
</dbReference>
<feature type="region of interest" description="Disordered" evidence="1">
    <location>
        <begin position="455"/>
        <end position="474"/>
    </location>
</feature>
<dbReference type="InterPro" id="IPR036645">
    <property type="entry name" value="Elafin-like_sf"/>
</dbReference>
<evidence type="ECO:0000313" key="4">
    <source>
        <dbReference type="Proteomes" id="UP001152795"/>
    </source>
</evidence>
<feature type="region of interest" description="Disordered" evidence="1">
    <location>
        <begin position="252"/>
        <end position="424"/>
    </location>
</feature>